<dbReference type="GO" id="GO:0070006">
    <property type="term" value="F:metalloaminopeptidase activity"/>
    <property type="evidence" value="ECO:0007669"/>
    <property type="project" value="UniProtKB-UniRule"/>
</dbReference>
<comment type="function">
    <text evidence="1 6">Removes the N-terminal methionine from nascent proteins. The N-terminal methionine is often cleaved when the second residue in the primary sequence is small and uncharged (Met-Ala-, Cys, Gly, Pro, Ser, Thr, or Val). Requires deformylation of the N(alpha)-formylated initiator methionine before it can be hydrolyzed.</text>
</comment>
<evidence type="ECO:0000259" key="8">
    <source>
        <dbReference type="Pfam" id="PF00557"/>
    </source>
</evidence>
<proteinExistence type="inferred from homology"/>
<dbReference type="GO" id="GO:0004239">
    <property type="term" value="F:initiator methionyl aminopeptidase activity"/>
    <property type="evidence" value="ECO:0007669"/>
    <property type="project" value="UniProtKB-UniRule"/>
</dbReference>
<evidence type="ECO:0000313" key="10">
    <source>
        <dbReference type="Proteomes" id="UP000560069"/>
    </source>
</evidence>
<evidence type="ECO:0000256" key="7">
    <source>
        <dbReference type="RuleBase" id="RU003653"/>
    </source>
</evidence>
<dbReference type="HAMAP" id="MF_01974">
    <property type="entry name" value="MetAP_1"/>
    <property type="match status" value="1"/>
</dbReference>
<evidence type="ECO:0000256" key="6">
    <source>
        <dbReference type="HAMAP-Rule" id="MF_01974"/>
    </source>
</evidence>
<name>A0A7Z0E6C1_9MICC</name>
<dbReference type="GO" id="GO:0005829">
    <property type="term" value="C:cytosol"/>
    <property type="evidence" value="ECO:0007669"/>
    <property type="project" value="TreeGrafter"/>
</dbReference>
<keyword evidence="10" id="KW-1185">Reference proteome</keyword>
<sequence length="281" mass="29683">MFSRSRVELKTPEQLRHMAAAGEILNEALQATLAAAAPGVTTGELNDVFAEVITSRGAKPNFLNYHGFPGYICASVNEEVVHGIPGERVLAQGDVLKIDGGCIVEGWHSDSARTRILGSSQEGTADPEDERLSAVTEAAMWRGIAAFATAKSTGEIGEAIEDYVSSQPGKKLGILEDYVGHGIGSQMHMPPDVFNYATGFKGAKVRPGMALAIEPMLTRGGIETDVLEDDWTVVTSDGSRASQWEHSVARHAEGIWVLTAADGGAAELAPLGVTPVPLPAH</sequence>
<keyword evidence="5 6" id="KW-0378">Hydrolase</keyword>
<gene>
    <name evidence="6" type="primary">map</name>
    <name evidence="9" type="ORF">HNR11_000422</name>
</gene>
<dbReference type="EC" id="3.4.11.18" evidence="6 7"/>
<feature type="binding site" evidence="6">
    <location>
        <position position="245"/>
    </location>
    <ligand>
        <name>a divalent metal cation</name>
        <dbReference type="ChEBI" id="CHEBI:60240"/>
        <label>1</label>
    </ligand>
</feature>
<comment type="caution">
    <text evidence="9">The sequence shown here is derived from an EMBL/GenBank/DDBJ whole genome shotgun (WGS) entry which is preliminary data.</text>
</comment>
<protein>
    <recommendedName>
        <fullName evidence="6 7">Methionine aminopeptidase</fullName>
        <shortName evidence="6">MAP</shortName>
        <shortName evidence="6">MetAP</shortName>
        <ecNumber evidence="6 7">3.4.11.18</ecNumber>
    </recommendedName>
    <alternativeName>
        <fullName evidence="6">Peptidase M</fullName>
    </alternativeName>
</protein>
<organism evidence="9 10">
    <name type="scientific">Nesterenkonia sandarakina</name>
    <dbReference type="NCBI Taxonomy" id="272918"/>
    <lineage>
        <taxon>Bacteria</taxon>
        <taxon>Bacillati</taxon>
        <taxon>Actinomycetota</taxon>
        <taxon>Actinomycetes</taxon>
        <taxon>Micrococcales</taxon>
        <taxon>Micrococcaceae</taxon>
        <taxon>Nesterenkonia</taxon>
    </lineage>
</organism>
<comment type="subunit">
    <text evidence="6">Monomer.</text>
</comment>
<dbReference type="Pfam" id="PF00557">
    <property type="entry name" value="Peptidase_M24"/>
    <property type="match status" value="1"/>
</dbReference>
<feature type="binding site" evidence="6">
    <location>
        <position position="188"/>
    </location>
    <ligand>
        <name>substrate</name>
    </ligand>
</feature>
<dbReference type="GO" id="GO:0046872">
    <property type="term" value="F:metal ion binding"/>
    <property type="evidence" value="ECO:0007669"/>
    <property type="project" value="UniProtKB-UniRule"/>
</dbReference>
<dbReference type="NCBIfam" id="TIGR00500">
    <property type="entry name" value="met_pdase_I"/>
    <property type="match status" value="1"/>
</dbReference>
<keyword evidence="2 6" id="KW-0031">Aminopeptidase</keyword>
<dbReference type="PANTHER" id="PTHR43330:SF27">
    <property type="entry name" value="METHIONINE AMINOPEPTIDASE"/>
    <property type="match status" value="1"/>
</dbReference>
<evidence type="ECO:0000256" key="5">
    <source>
        <dbReference type="ARBA" id="ARBA00022801"/>
    </source>
</evidence>
<dbReference type="InterPro" id="IPR036005">
    <property type="entry name" value="Creatinase/aminopeptidase-like"/>
</dbReference>
<dbReference type="PROSITE" id="PS00680">
    <property type="entry name" value="MAP_1"/>
    <property type="match status" value="1"/>
</dbReference>
<keyword evidence="3 6" id="KW-0645">Protease</keyword>
<comment type="cofactor">
    <cofactor evidence="6">
        <name>Co(2+)</name>
        <dbReference type="ChEBI" id="CHEBI:48828"/>
    </cofactor>
    <cofactor evidence="6">
        <name>Zn(2+)</name>
        <dbReference type="ChEBI" id="CHEBI:29105"/>
    </cofactor>
    <cofactor evidence="6">
        <name>Mn(2+)</name>
        <dbReference type="ChEBI" id="CHEBI:29035"/>
    </cofactor>
    <cofactor evidence="6">
        <name>Fe(2+)</name>
        <dbReference type="ChEBI" id="CHEBI:29033"/>
    </cofactor>
    <text evidence="6">Binds 2 divalent metal cations per subunit. Has a high-affinity and a low affinity metal-binding site. The true nature of the physiological cofactor is under debate. The enzyme is active with cobalt, zinc, manganese or divalent iron ions. Most likely, methionine aminopeptidases function as mononuclear Fe(2+)-metalloproteases under physiological conditions, and the catalytically relevant metal-binding site has been assigned to the histidine-containing high-affinity site.</text>
</comment>
<dbReference type="SUPFAM" id="SSF55920">
    <property type="entry name" value="Creatinase/aminopeptidase"/>
    <property type="match status" value="1"/>
</dbReference>
<comment type="catalytic activity">
    <reaction evidence="6 7">
        <text>Release of N-terminal amino acids, preferentially methionine, from peptides and arylamides.</text>
        <dbReference type="EC" id="3.4.11.18"/>
    </reaction>
</comment>
<feature type="domain" description="Peptidase M24" evidence="8">
    <location>
        <begin position="17"/>
        <end position="230"/>
    </location>
</feature>
<dbReference type="AlphaFoldDB" id="A0A7Z0E6C1"/>
<dbReference type="CDD" id="cd01086">
    <property type="entry name" value="MetAP1"/>
    <property type="match status" value="1"/>
</dbReference>
<evidence type="ECO:0000313" key="9">
    <source>
        <dbReference type="EMBL" id="NYJ15888.1"/>
    </source>
</evidence>
<feature type="binding site" evidence="6">
    <location>
        <position position="82"/>
    </location>
    <ligand>
        <name>substrate</name>
    </ligand>
</feature>
<dbReference type="PANTHER" id="PTHR43330">
    <property type="entry name" value="METHIONINE AMINOPEPTIDASE"/>
    <property type="match status" value="1"/>
</dbReference>
<feature type="binding site" evidence="6">
    <location>
        <position position="245"/>
    </location>
    <ligand>
        <name>a divalent metal cation</name>
        <dbReference type="ChEBI" id="CHEBI:60240"/>
        <label>2</label>
        <note>catalytic</note>
    </ligand>
</feature>
<accession>A0A7Z0E6C1</accession>
<dbReference type="Gene3D" id="3.90.230.10">
    <property type="entry name" value="Creatinase/methionine aminopeptidase superfamily"/>
    <property type="match status" value="1"/>
</dbReference>
<evidence type="ECO:0000256" key="4">
    <source>
        <dbReference type="ARBA" id="ARBA00022723"/>
    </source>
</evidence>
<dbReference type="Proteomes" id="UP000560069">
    <property type="component" value="Unassembled WGS sequence"/>
</dbReference>
<dbReference type="PRINTS" id="PR00599">
    <property type="entry name" value="MAPEPTIDASE"/>
</dbReference>
<feature type="binding site" evidence="6">
    <location>
        <position position="110"/>
    </location>
    <ligand>
        <name>a divalent metal cation</name>
        <dbReference type="ChEBI" id="CHEBI:60240"/>
        <label>1</label>
    </ligand>
</feature>
<comment type="similarity">
    <text evidence="6">Belongs to the peptidase M24A family. Methionine aminopeptidase type 1 subfamily.</text>
</comment>
<evidence type="ECO:0000256" key="2">
    <source>
        <dbReference type="ARBA" id="ARBA00022438"/>
    </source>
</evidence>
<evidence type="ECO:0000256" key="3">
    <source>
        <dbReference type="ARBA" id="ARBA00022670"/>
    </source>
</evidence>
<dbReference type="EMBL" id="JACCFQ010000001">
    <property type="protein sequence ID" value="NYJ15888.1"/>
    <property type="molecule type" value="Genomic_DNA"/>
</dbReference>
<evidence type="ECO:0000256" key="1">
    <source>
        <dbReference type="ARBA" id="ARBA00002521"/>
    </source>
</evidence>
<feature type="binding site" evidence="6">
    <location>
        <position position="214"/>
    </location>
    <ligand>
        <name>a divalent metal cation</name>
        <dbReference type="ChEBI" id="CHEBI:60240"/>
        <label>2</label>
        <note>catalytic</note>
    </ligand>
</feature>
<feature type="binding site" evidence="6">
    <location>
        <position position="110"/>
    </location>
    <ligand>
        <name>a divalent metal cation</name>
        <dbReference type="ChEBI" id="CHEBI:60240"/>
        <label>2</label>
        <note>catalytic</note>
    </ligand>
</feature>
<dbReference type="InterPro" id="IPR001714">
    <property type="entry name" value="Pept_M24_MAP"/>
</dbReference>
<feature type="binding site" evidence="6">
    <location>
        <position position="181"/>
    </location>
    <ligand>
        <name>a divalent metal cation</name>
        <dbReference type="ChEBI" id="CHEBI:60240"/>
        <label>2</label>
        <note>catalytic</note>
    </ligand>
</feature>
<dbReference type="GO" id="GO:0006508">
    <property type="term" value="P:proteolysis"/>
    <property type="evidence" value="ECO:0007669"/>
    <property type="project" value="UniProtKB-KW"/>
</dbReference>
<keyword evidence="4 6" id="KW-0479">Metal-binding</keyword>
<reference evidence="9 10" key="1">
    <citation type="submission" date="2020-07" db="EMBL/GenBank/DDBJ databases">
        <title>Sequencing the genomes of 1000 actinobacteria strains.</title>
        <authorList>
            <person name="Klenk H.-P."/>
        </authorList>
    </citation>
    <scope>NUCLEOTIDE SEQUENCE [LARGE SCALE GENOMIC DNA]</scope>
    <source>
        <strain evidence="9 10">DSM 15664</strain>
    </source>
</reference>
<dbReference type="InterPro" id="IPR000994">
    <property type="entry name" value="Pept_M24"/>
</dbReference>
<feature type="binding site" evidence="6">
    <location>
        <position position="99"/>
    </location>
    <ligand>
        <name>a divalent metal cation</name>
        <dbReference type="ChEBI" id="CHEBI:60240"/>
        <label>1</label>
    </ligand>
</feature>
<dbReference type="InterPro" id="IPR002467">
    <property type="entry name" value="Pept_M24A_MAP1"/>
</dbReference>